<feature type="domain" description="Conserved hypothetical protein CHP03032" evidence="1">
    <location>
        <begin position="6"/>
        <end position="316"/>
    </location>
</feature>
<organism evidence="2 3">
    <name type="scientific">Lacipirellula limnantheis</name>
    <dbReference type="NCBI Taxonomy" id="2528024"/>
    <lineage>
        <taxon>Bacteria</taxon>
        <taxon>Pseudomonadati</taxon>
        <taxon>Planctomycetota</taxon>
        <taxon>Planctomycetia</taxon>
        <taxon>Pirellulales</taxon>
        <taxon>Lacipirellulaceae</taxon>
        <taxon>Lacipirellula</taxon>
    </lineage>
</organism>
<dbReference type="SUPFAM" id="SSF63829">
    <property type="entry name" value="Calcium-dependent phosphotriesterase"/>
    <property type="match status" value="1"/>
</dbReference>
<dbReference type="InterPro" id="IPR017481">
    <property type="entry name" value="CHP03032"/>
</dbReference>
<proteinExistence type="predicted"/>
<sequence>MRPRGDFIDWLAASGGTLAVTTYNSGKLALLSAPRGELSASFWSFPRPMGLASDGNRLALASRDLLWQFDVTRADDSATSAPRWLIEPTIVHATGRLDAHDVAFDRRGPVFANTRFNCVARPSERVHFRRVWRPSFLDGDSSLGTDCCHLNGIGVHERRLRMATAFCDQGTPAAWRAIDRFQAGVLIDVLHDRVVARGLSLPHSPRWHAGRWWLCDSGRGALVTFEPSRQACAPAIELPGFTRGLAFAGQRAIVGLSRIRPRHILDAPPVRERWPKLRSGLALVDYARGVETGSLEFIRGGREVYDVAFLAGVTAAAFRLTEAN</sequence>
<name>A0A517TU02_9BACT</name>
<dbReference type="EMBL" id="CP036339">
    <property type="protein sequence ID" value="QDT71852.1"/>
    <property type="molecule type" value="Genomic_DNA"/>
</dbReference>
<protein>
    <recommendedName>
        <fullName evidence="1">Conserved hypothetical protein CHP03032 domain-containing protein</fullName>
    </recommendedName>
</protein>
<dbReference type="AlphaFoldDB" id="A0A517TU02"/>
<reference evidence="2 3" key="1">
    <citation type="submission" date="2019-02" db="EMBL/GenBank/DDBJ databases">
        <title>Deep-cultivation of Planctomycetes and their phenomic and genomic characterization uncovers novel biology.</title>
        <authorList>
            <person name="Wiegand S."/>
            <person name="Jogler M."/>
            <person name="Boedeker C."/>
            <person name="Pinto D."/>
            <person name="Vollmers J."/>
            <person name="Rivas-Marin E."/>
            <person name="Kohn T."/>
            <person name="Peeters S.H."/>
            <person name="Heuer A."/>
            <person name="Rast P."/>
            <person name="Oberbeckmann S."/>
            <person name="Bunk B."/>
            <person name="Jeske O."/>
            <person name="Meyerdierks A."/>
            <person name="Storesund J.E."/>
            <person name="Kallscheuer N."/>
            <person name="Luecker S."/>
            <person name="Lage O.M."/>
            <person name="Pohl T."/>
            <person name="Merkel B.J."/>
            <person name="Hornburger P."/>
            <person name="Mueller R.-W."/>
            <person name="Bruemmer F."/>
            <person name="Labrenz M."/>
            <person name="Spormann A.M."/>
            <person name="Op den Camp H."/>
            <person name="Overmann J."/>
            <person name="Amann R."/>
            <person name="Jetten M.S.M."/>
            <person name="Mascher T."/>
            <person name="Medema M.H."/>
            <person name="Devos D.P."/>
            <person name="Kaster A.-K."/>
            <person name="Ovreas L."/>
            <person name="Rohde M."/>
            <person name="Galperin M.Y."/>
            <person name="Jogler C."/>
        </authorList>
    </citation>
    <scope>NUCLEOTIDE SEQUENCE [LARGE SCALE GENOMIC DNA]</scope>
    <source>
        <strain evidence="2 3">I41</strain>
    </source>
</reference>
<dbReference type="Proteomes" id="UP000317909">
    <property type="component" value="Chromosome"/>
</dbReference>
<dbReference type="Pfam" id="PF16261">
    <property type="entry name" value="DUF4915"/>
    <property type="match status" value="1"/>
</dbReference>
<gene>
    <name evidence="2" type="ORF">I41_10130</name>
</gene>
<dbReference type="KEGG" id="llh:I41_10130"/>
<accession>A0A517TU02</accession>
<evidence type="ECO:0000313" key="3">
    <source>
        <dbReference type="Proteomes" id="UP000317909"/>
    </source>
</evidence>
<dbReference type="NCBIfam" id="TIGR03032">
    <property type="entry name" value="TIGR03032 family protein"/>
    <property type="match status" value="1"/>
</dbReference>
<keyword evidence="3" id="KW-1185">Reference proteome</keyword>
<evidence type="ECO:0000259" key="1">
    <source>
        <dbReference type="Pfam" id="PF16261"/>
    </source>
</evidence>
<evidence type="ECO:0000313" key="2">
    <source>
        <dbReference type="EMBL" id="QDT71852.1"/>
    </source>
</evidence>